<dbReference type="RefSeq" id="WP_072862440.1">
    <property type="nucleotide sequence ID" value="NZ_FQUI01000002.1"/>
</dbReference>
<feature type="transmembrane region" description="Helical" evidence="6">
    <location>
        <begin position="7"/>
        <end position="29"/>
    </location>
</feature>
<feature type="transmembrane region" description="Helical" evidence="6">
    <location>
        <begin position="87"/>
        <end position="108"/>
    </location>
</feature>
<organism evidence="8 9">
    <name type="scientific">Marinitoga hydrogenitolerans (strain DSM 16785 / JCM 12826 / AT1271)</name>
    <dbReference type="NCBI Taxonomy" id="1122195"/>
    <lineage>
        <taxon>Bacteria</taxon>
        <taxon>Thermotogati</taxon>
        <taxon>Thermotogota</taxon>
        <taxon>Thermotogae</taxon>
        <taxon>Petrotogales</taxon>
        <taxon>Petrotogaceae</taxon>
        <taxon>Marinitoga</taxon>
    </lineage>
</organism>
<keyword evidence="5 6" id="KW-0472">Membrane</keyword>
<comment type="subcellular location">
    <subcellularLocation>
        <location evidence="1">Cell membrane</location>
        <topology evidence="1">Multi-pass membrane protein</topology>
    </subcellularLocation>
</comment>
<keyword evidence="2" id="KW-1003">Cell membrane</keyword>
<dbReference type="InterPro" id="IPR051258">
    <property type="entry name" value="Diverse_Substrate_Transporter"/>
</dbReference>
<feature type="domain" description="EamA" evidence="7">
    <location>
        <begin position="148"/>
        <end position="285"/>
    </location>
</feature>
<dbReference type="Pfam" id="PF00892">
    <property type="entry name" value="EamA"/>
    <property type="match status" value="2"/>
</dbReference>
<dbReference type="Proteomes" id="UP000184334">
    <property type="component" value="Unassembled WGS sequence"/>
</dbReference>
<dbReference type="STRING" id="1122195.SAMN02745164_00163"/>
<feature type="transmembrane region" description="Helical" evidence="6">
    <location>
        <begin position="271"/>
        <end position="287"/>
    </location>
</feature>
<feature type="domain" description="EamA" evidence="7">
    <location>
        <begin position="6"/>
        <end position="136"/>
    </location>
</feature>
<feature type="transmembrane region" description="Helical" evidence="6">
    <location>
        <begin position="64"/>
        <end position="81"/>
    </location>
</feature>
<feature type="transmembrane region" description="Helical" evidence="6">
    <location>
        <begin position="246"/>
        <end position="265"/>
    </location>
</feature>
<evidence type="ECO:0000256" key="4">
    <source>
        <dbReference type="ARBA" id="ARBA00022989"/>
    </source>
</evidence>
<accession>A0A1M4SF32</accession>
<feature type="transmembrane region" description="Helical" evidence="6">
    <location>
        <begin position="151"/>
        <end position="170"/>
    </location>
</feature>
<evidence type="ECO:0000256" key="5">
    <source>
        <dbReference type="ARBA" id="ARBA00023136"/>
    </source>
</evidence>
<dbReference type="AlphaFoldDB" id="A0A1M4SF32"/>
<keyword evidence="3 6" id="KW-0812">Transmembrane</keyword>
<dbReference type="GO" id="GO:0005886">
    <property type="term" value="C:plasma membrane"/>
    <property type="evidence" value="ECO:0007669"/>
    <property type="project" value="UniProtKB-SubCell"/>
</dbReference>
<dbReference type="PANTHER" id="PTHR42920:SF11">
    <property type="entry name" value="INNER MEMBRANE PROTEIN YTFF"/>
    <property type="match status" value="1"/>
</dbReference>
<sequence length="291" mass="33219">MTNKSLGILYMLVTVIFWGISFVATKVIVQTIPPITAAFLRFFISTIFLMIFIRKDIKYSKKELIYVMLSGFFGVTTYFLFENTALQYTTATNGSLIISATPIMYLLFSDIIRKTFSHKIRYLGTFLAFLGVAFIVLNGRFVLKLNPLGDILMFGASFAWIFYTIFIEKLHHHDNLIITKDLNFYGMLFFLPFVFLELKSNGTCPLFELWIQPKIIIAFIFLSVFCTALGYIWWNKAIRLAGAKTVTNGIFFIPIVTVIADAILLKNYPNLLTIFGAILVLLGNYVAEIRD</sequence>
<keyword evidence="9" id="KW-1185">Reference proteome</keyword>
<dbReference type="EMBL" id="FQUI01000002">
    <property type="protein sequence ID" value="SHE30809.1"/>
    <property type="molecule type" value="Genomic_DNA"/>
</dbReference>
<dbReference type="OrthoDB" id="9805239at2"/>
<keyword evidence="4 6" id="KW-1133">Transmembrane helix</keyword>
<evidence type="ECO:0000256" key="1">
    <source>
        <dbReference type="ARBA" id="ARBA00004651"/>
    </source>
</evidence>
<feature type="transmembrane region" description="Helical" evidence="6">
    <location>
        <begin position="210"/>
        <end position="234"/>
    </location>
</feature>
<proteinExistence type="predicted"/>
<comment type="caution">
    <text evidence="8">The sequence shown here is derived from an EMBL/GenBank/DDBJ whole genome shotgun (WGS) entry which is preliminary data.</text>
</comment>
<evidence type="ECO:0000256" key="3">
    <source>
        <dbReference type="ARBA" id="ARBA00022692"/>
    </source>
</evidence>
<evidence type="ECO:0000256" key="2">
    <source>
        <dbReference type="ARBA" id="ARBA00022475"/>
    </source>
</evidence>
<dbReference type="InterPro" id="IPR000620">
    <property type="entry name" value="EamA_dom"/>
</dbReference>
<dbReference type="SUPFAM" id="SSF103481">
    <property type="entry name" value="Multidrug resistance efflux transporter EmrE"/>
    <property type="match status" value="2"/>
</dbReference>
<evidence type="ECO:0000313" key="9">
    <source>
        <dbReference type="Proteomes" id="UP000184334"/>
    </source>
</evidence>
<dbReference type="InterPro" id="IPR037185">
    <property type="entry name" value="EmrE-like"/>
</dbReference>
<feature type="transmembrane region" description="Helical" evidence="6">
    <location>
        <begin position="182"/>
        <end position="198"/>
    </location>
</feature>
<feature type="transmembrane region" description="Helical" evidence="6">
    <location>
        <begin position="120"/>
        <end position="139"/>
    </location>
</feature>
<gene>
    <name evidence="8" type="ORF">SAMN02745164_00163</name>
</gene>
<evidence type="ECO:0000313" key="8">
    <source>
        <dbReference type="EMBL" id="SHE30809.1"/>
    </source>
</evidence>
<name>A0A1M4SF32_MARH1</name>
<protein>
    <submittedName>
        <fullName evidence="8">Permease of the drug/metabolite transporter (DMT) superfamily</fullName>
    </submittedName>
</protein>
<feature type="transmembrane region" description="Helical" evidence="6">
    <location>
        <begin position="35"/>
        <end position="52"/>
    </location>
</feature>
<reference evidence="8" key="1">
    <citation type="submission" date="2016-11" db="EMBL/GenBank/DDBJ databases">
        <authorList>
            <person name="Varghese N."/>
            <person name="Submissions S."/>
        </authorList>
    </citation>
    <scope>NUCLEOTIDE SEQUENCE [LARGE SCALE GENOMIC DNA]</scope>
    <source>
        <strain evidence="8">DSM 16785</strain>
    </source>
</reference>
<dbReference type="PANTHER" id="PTHR42920">
    <property type="entry name" value="OS03G0707200 PROTEIN-RELATED"/>
    <property type="match status" value="1"/>
</dbReference>
<evidence type="ECO:0000259" key="7">
    <source>
        <dbReference type="Pfam" id="PF00892"/>
    </source>
</evidence>
<evidence type="ECO:0000256" key="6">
    <source>
        <dbReference type="SAM" id="Phobius"/>
    </source>
</evidence>